<dbReference type="Pfam" id="PF11188">
    <property type="entry name" value="DUF2975"/>
    <property type="match status" value="1"/>
</dbReference>
<accession>A0A1T5ADU4</accession>
<proteinExistence type="predicted"/>
<evidence type="ECO:0000256" key="1">
    <source>
        <dbReference type="SAM" id="Phobius"/>
    </source>
</evidence>
<keyword evidence="1" id="KW-0812">Transmembrane</keyword>
<name>A0A1T5ADU4_9HYPH</name>
<protein>
    <recommendedName>
        <fullName evidence="4">DUF2975 domain-containing protein</fullName>
    </recommendedName>
</protein>
<dbReference type="AlphaFoldDB" id="A0A1T5ADU4"/>
<organism evidence="2 3">
    <name type="scientific">Bosea thiooxidans</name>
    <dbReference type="NCBI Taxonomy" id="53254"/>
    <lineage>
        <taxon>Bacteria</taxon>
        <taxon>Pseudomonadati</taxon>
        <taxon>Pseudomonadota</taxon>
        <taxon>Alphaproteobacteria</taxon>
        <taxon>Hyphomicrobiales</taxon>
        <taxon>Boseaceae</taxon>
        <taxon>Bosea</taxon>
    </lineage>
</organism>
<feature type="transmembrane region" description="Helical" evidence="1">
    <location>
        <begin position="155"/>
        <end position="176"/>
    </location>
</feature>
<reference evidence="2 3" key="1">
    <citation type="submission" date="2017-02" db="EMBL/GenBank/DDBJ databases">
        <authorList>
            <person name="Peterson S.W."/>
        </authorList>
    </citation>
    <scope>NUCLEOTIDE SEQUENCE [LARGE SCALE GENOMIC DNA]</scope>
    <source>
        <strain evidence="2 3">DSM 9653</strain>
    </source>
</reference>
<evidence type="ECO:0008006" key="4">
    <source>
        <dbReference type="Google" id="ProtNLM"/>
    </source>
</evidence>
<dbReference type="EMBL" id="FUYX01000001">
    <property type="protein sequence ID" value="SKB32917.1"/>
    <property type="molecule type" value="Genomic_DNA"/>
</dbReference>
<dbReference type="Proteomes" id="UP000190130">
    <property type="component" value="Unassembled WGS sequence"/>
</dbReference>
<dbReference type="OrthoDB" id="8157526at2"/>
<dbReference type="InterPro" id="IPR021354">
    <property type="entry name" value="DUF2975"/>
</dbReference>
<gene>
    <name evidence="2" type="ORF">SAMN05660750_00095</name>
</gene>
<dbReference type="RefSeq" id="WP_079590948.1">
    <property type="nucleotide sequence ID" value="NZ_FUYX01000001.1"/>
</dbReference>
<feature type="transmembrane region" description="Helical" evidence="1">
    <location>
        <begin position="28"/>
        <end position="46"/>
    </location>
</feature>
<evidence type="ECO:0000313" key="3">
    <source>
        <dbReference type="Proteomes" id="UP000190130"/>
    </source>
</evidence>
<evidence type="ECO:0000313" key="2">
    <source>
        <dbReference type="EMBL" id="SKB32917.1"/>
    </source>
</evidence>
<keyword evidence="1" id="KW-0472">Membrane</keyword>
<sequence length="190" mass="20388">MPVSSLPASAFSRETSDRLRSVSRWARAFSYAAGLLMLFGLIWLWTDPEALARHARSAIGIVSGPVMPSARGYWAAFALAWLPAGLFVLAMLRLGRLFRAFGEGRVLVEENAAGLLRVGWLLAGFGAATPIVRAAQSVALTFDNPEGQRQIALMLDPGIFAALAAGATLIAFGLVLREAIRLSDENQSFV</sequence>
<keyword evidence="1" id="KW-1133">Transmembrane helix</keyword>
<feature type="transmembrane region" description="Helical" evidence="1">
    <location>
        <begin position="73"/>
        <end position="94"/>
    </location>
</feature>
<feature type="transmembrane region" description="Helical" evidence="1">
    <location>
        <begin position="115"/>
        <end position="135"/>
    </location>
</feature>